<keyword evidence="2 5" id="KW-0812">Transmembrane</keyword>
<evidence type="ECO:0000313" key="7">
    <source>
        <dbReference type="Proteomes" id="UP000472263"/>
    </source>
</evidence>
<evidence type="ECO:0000256" key="2">
    <source>
        <dbReference type="ARBA" id="ARBA00022692"/>
    </source>
</evidence>
<dbReference type="Proteomes" id="UP000472263">
    <property type="component" value="Chromosome 23"/>
</dbReference>
<name>A0A667Y3R4_9TELE</name>
<reference evidence="6" key="1">
    <citation type="submission" date="2019-06" db="EMBL/GenBank/DDBJ databases">
        <authorList>
            <consortium name="Wellcome Sanger Institute Data Sharing"/>
        </authorList>
    </citation>
    <scope>NUCLEOTIDE SEQUENCE [LARGE SCALE GENOMIC DNA]</scope>
</reference>
<dbReference type="Ensembl" id="ENSMMDT00005016532.1">
    <property type="protein sequence ID" value="ENSMMDP00005016106.1"/>
    <property type="gene ID" value="ENSMMDG00005008167.1"/>
</dbReference>
<evidence type="ECO:0000256" key="3">
    <source>
        <dbReference type="ARBA" id="ARBA00022989"/>
    </source>
</evidence>
<organism evidence="6 7">
    <name type="scientific">Myripristis murdjan</name>
    <name type="common">pinecone soldierfish</name>
    <dbReference type="NCBI Taxonomy" id="586833"/>
    <lineage>
        <taxon>Eukaryota</taxon>
        <taxon>Metazoa</taxon>
        <taxon>Chordata</taxon>
        <taxon>Craniata</taxon>
        <taxon>Vertebrata</taxon>
        <taxon>Euteleostomi</taxon>
        <taxon>Actinopterygii</taxon>
        <taxon>Neopterygii</taxon>
        <taxon>Teleostei</taxon>
        <taxon>Neoteleostei</taxon>
        <taxon>Acanthomorphata</taxon>
        <taxon>Holocentriformes</taxon>
        <taxon>Holocentridae</taxon>
        <taxon>Myripristis</taxon>
    </lineage>
</organism>
<proteinExistence type="predicted"/>
<dbReference type="AlphaFoldDB" id="A0A667Y3R4"/>
<dbReference type="InterPro" id="IPR008952">
    <property type="entry name" value="Tetraspanin_EC2_sf"/>
</dbReference>
<keyword evidence="3 5" id="KW-1133">Transmembrane helix</keyword>
<evidence type="ECO:0000256" key="1">
    <source>
        <dbReference type="ARBA" id="ARBA00004141"/>
    </source>
</evidence>
<evidence type="ECO:0000256" key="5">
    <source>
        <dbReference type="SAM" id="Phobius"/>
    </source>
</evidence>
<feature type="transmembrane region" description="Helical" evidence="5">
    <location>
        <begin position="120"/>
        <end position="148"/>
    </location>
</feature>
<reference evidence="6" key="3">
    <citation type="submission" date="2025-09" db="UniProtKB">
        <authorList>
            <consortium name="Ensembl"/>
        </authorList>
    </citation>
    <scope>IDENTIFICATION</scope>
</reference>
<dbReference type="Pfam" id="PF00335">
    <property type="entry name" value="Tetraspanin"/>
    <property type="match status" value="1"/>
</dbReference>
<sequence>MSLVSLTMFVEVTRAIPAQHETGEEVRREYQSLVPLSDASEPDKVGLYNLQINLKCCGLEQGHQDWDNDIPESCICTEHATVPCVEAPKNSSLYVDSIDNEPIMIYKEPCLPIFIGHVHMAITIIIGILFGLTLMWALSAGLCAVMLYQLRRKFDVPPVVYSPEAKAGNYTTLTESAENA</sequence>
<dbReference type="InParanoid" id="A0A667Y3R4"/>
<keyword evidence="4 5" id="KW-0472">Membrane</keyword>
<dbReference type="Gene3D" id="1.10.1450.10">
    <property type="entry name" value="Tetraspanin"/>
    <property type="match status" value="1"/>
</dbReference>
<dbReference type="InterPro" id="IPR018499">
    <property type="entry name" value="Tetraspanin/Peripherin"/>
</dbReference>
<dbReference type="GO" id="GO:0016020">
    <property type="term" value="C:membrane"/>
    <property type="evidence" value="ECO:0007669"/>
    <property type="project" value="UniProtKB-SubCell"/>
</dbReference>
<evidence type="ECO:0000256" key="4">
    <source>
        <dbReference type="ARBA" id="ARBA00023136"/>
    </source>
</evidence>
<comment type="subcellular location">
    <subcellularLocation>
        <location evidence="1">Membrane</location>
        <topology evidence="1">Multi-pass membrane protein</topology>
    </subcellularLocation>
</comment>
<dbReference type="GeneTree" id="ENSGT00940000174996"/>
<accession>A0A667Y3R4</accession>
<keyword evidence="7" id="KW-1185">Reference proteome</keyword>
<reference evidence="6" key="2">
    <citation type="submission" date="2025-08" db="UniProtKB">
        <authorList>
            <consortium name="Ensembl"/>
        </authorList>
    </citation>
    <scope>IDENTIFICATION</scope>
</reference>
<protein>
    <submittedName>
        <fullName evidence="6">Uncharacterized protein</fullName>
    </submittedName>
</protein>
<dbReference type="SUPFAM" id="SSF48652">
    <property type="entry name" value="Tetraspanin"/>
    <property type="match status" value="1"/>
</dbReference>
<evidence type="ECO:0000313" key="6">
    <source>
        <dbReference type="Ensembl" id="ENSMMDP00005016106.1"/>
    </source>
</evidence>
<gene>
    <name evidence="6" type="primary">LOC115355654</name>
</gene>